<feature type="region of interest" description="Disordered" evidence="1">
    <location>
        <begin position="109"/>
        <end position="148"/>
    </location>
</feature>
<feature type="compositionally biased region" description="Polar residues" evidence="1">
    <location>
        <begin position="178"/>
        <end position="197"/>
    </location>
</feature>
<evidence type="ECO:0000313" key="2">
    <source>
        <dbReference type="EMBL" id="ODV64008.1"/>
    </source>
</evidence>
<feature type="region of interest" description="Disordered" evidence="1">
    <location>
        <begin position="176"/>
        <end position="197"/>
    </location>
</feature>
<protein>
    <submittedName>
        <fullName evidence="2">Uncharacterized protein</fullName>
    </submittedName>
</protein>
<keyword evidence="3" id="KW-1185">Reference proteome</keyword>
<dbReference type="EMBL" id="KV454475">
    <property type="protein sequence ID" value="ODV64008.1"/>
    <property type="molecule type" value="Genomic_DNA"/>
</dbReference>
<reference evidence="3" key="1">
    <citation type="submission" date="2016-05" db="EMBL/GenBank/DDBJ databases">
        <title>Comparative genomics of biotechnologically important yeasts.</title>
        <authorList>
            <consortium name="DOE Joint Genome Institute"/>
            <person name="Riley R."/>
            <person name="Haridas S."/>
            <person name="Wolfe K.H."/>
            <person name="Lopes M.R."/>
            <person name="Hittinger C.T."/>
            <person name="Goker M."/>
            <person name="Salamov A."/>
            <person name="Wisecaver J."/>
            <person name="Long T.M."/>
            <person name="Aerts A.L."/>
            <person name="Barry K."/>
            <person name="Choi C."/>
            <person name="Clum A."/>
            <person name="Coughlan A.Y."/>
            <person name="Deshpande S."/>
            <person name="Douglass A.P."/>
            <person name="Hanson S.J."/>
            <person name="Klenk H.-P."/>
            <person name="Labutti K."/>
            <person name="Lapidus A."/>
            <person name="Lindquist E."/>
            <person name="Lipzen A."/>
            <person name="Meier-Kolthoff J.P."/>
            <person name="Ohm R.A."/>
            <person name="Otillar R.P."/>
            <person name="Pangilinan J."/>
            <person name="Peng Y."/>
            <person name="Rokas A."/>
            <person name="Rosa C.A."/>
            <person name="Scheuner C."/>
            <person name="Sibirny A.A."/>
            <person name="Slot J.C."/>
            <person name="Stielow J.B."/>
            <person name="Sun H."/>
            <person name="Kurtzman C.P."/>
            <person name="Blackwell M."/>
            <person name="Grigoriev I.V."/>
            <person name="Jeffries T.W."/>
        </authorList>
    </citation>
    <scope>NUCLEOTIDE SEQUENCE [LARGE SCALE GENOMIC DNA]</scope>
    <source>
        <strain evidence="3">DSM 1968</strain>
    </source>
</reference>
<accession>A0A1D2VQZ1</accession>
<organism evidence="2 3">
    <name type="scientific">Ascoidea rubescens DSM 1968</name>
    <dbReference type="NCBI Taxonomy" id="1344418"/>
    <lineage>
        <taxon>Eukaryota</taxon>
        <taxon>Fungi</taxon>
        <taxon>Dikarya</taxon>
        <taxon>Ascomycota</taxon>
        <taxon>Saccharomycotina</taxon>
        <taxon>Saccharomycetes</taxon>
        <taxon>Ascoideaceae</taxon>
        <taxon>Ascoidea</taxon>
    </lineage>
</organism>
<evidence type="ECO:0000313" key="3">
    <source>
        <dbReference type="Proteomes" id="UP000095038"/>
    </source>
</evidence>
<sequence length="394" mass="44686">MSNRPRRLTVKPSTRKQRASLVASSFSSFLNKNSFELSDSSLDELIHSNYYDDDPMLLLKPSPLKPKISRHRSPLSKQRSNTILNSFLETSSHSPFKFHKFNNLNKSYSEKDGANKANDEVSEPVDENTFEDRETTHKSNPVDSSHLDISADTTTLNNRRVKESVNTIIIPLRDDDNTTPMTYNNGNTPDPVKNSNSLKIKTRKPTPAKLVKFSNVDQFSKDLTTSMINRKIQDITDTLQSMSSPIANDKKSNGAPNKTGITVINSNDLVNSILELVNSEINASIISNLTENSYKSINEYKTPSPPVMRSFERTPPHNQIDIDLNQKKNSLPKPKNALYPKILKQIPLLKETFKDTKHNDSNKHTKELRNLSIIEAQTQKRQNKNRHNTAFEIN</sequence>
<evidence type="ECO:0000256" key="1">
    <source>
        <dbReference type="SAM" id="MobiDB-lite"/>
    </source>
</evidence>
<dbReference type="RefSeq" id="XP_020050315.1">
    <property type="nucleotide sequence ID" value="XM_020191472.1"/>
</dbReference>
<feature type="compositionally biased region" description="Acidic residues" evidence="1">
    <location>
        <begin position="120"/>
        <end position="129"/>
    </location>
</feature>
<name>A0A1D2VQZ1_9ASCO</name>
<dbReference type="GeneID" id="30965108"/>
<dbReference type="InParanoid" id="A0A1D2VQZ1"/>
<feature type="compositionally biased region" description="Basic and acidic residues" evidence="1">
    <location>
        <begin position="109"/>
        <end position="119"/>
    </location>
</feature>
<proteinExistence type="predicted"/>
<dbReference type="AlphaFoldDB" id="A0A1D2VQZ1"/>
<gene>
    <name evidence="2" type="ORF">ASCRUDRAFT_68052</name>
</gene>
<dbReference type="Proteomes" id="UP000095038">
    <property type="component" value="Unassembled WGS sequence"/>
</dbReference>